<dbReference type="RefSeq" id="WP_037448626.1">
    <property type="nucleotide sequence ID" value="NZ_AVFL01000003.1"/>
</dbReference>
<feature type="transmembrane region" description="Helical" evidence="9">
    <location>
        <begin position="197"/>
        <end position="216"/>
    </location>
</feature>
<evidence type="ECO:0000313" key="12">
    <source>
        <dbReference type="Proteomes" id="UP000019486"/>
    </source>
</evidence>
<feature type="transmembrane region" description="Helical" evidence="9">
    <location>
        <begin position="81"/>
        <end position="98"/>
    </location>
</feature>
<dbReference type="Pfam" id="PF03812">
    <property type="entry name" value="KdgT"/>
    <property type="match status" value="1"/>
</dbReference>
<sequence>MRQIPIKRAIERVPGGMMVVPLLIGALIATFFPGTPKFFGSFTGALFSGALTILAVFYVCMGASIDFKATPYILKKGGTLFAVKIGIAMLVGVIFGHFLGEAPIPGGIFAGLSTLAVVASLNDTNGGLYMALMGQYGSPRDVGAYTVMSLESGPFLTMVTLGVAGLSAFPWQTLVGSILPLMVGMLLGNLDREMRDFLKRAIPVMIPFFAFALGTGLDLSKIWQAGLLGLGLGVAVVVVTGIPLFLADRLTGGTGVAGVAAASTAGNAAAVPAIVAAANPAYAESAAAATILVAATVVVTAILVPLVTAWTARVFGQPQERDKGTEEAEADAAFVPVSPGSR</sequence>
<dbReference type="PATRIC" id="fig|1385369.3.peg.1097"/>
<evidence type="ECO:0000256" key="8">
    <source>
        <dbReference type="ARBA" id="ARBA00023136"/>
    </source>
</evidence>
<reference evidence="11 12" key="1">
    <citation type="submission" date="2013-08" db="EMBL/GenBank/DDBJ databases">
        <title>The genome sequence of Skermanella stibiiresistens.</title>
        <authorList>
            <person name="Zhu W."/>
            <person name="Wang G."/>
        </authorList>
    </citation>
    <scope>NUCLEOTIDE SEQUENCE [LARGE SCALE GENOMIC DNA]</scope>
    <source>
        <strain evidence="11 12">SB22</strain>
    </source>
</reference>
<evidence type="ECO:0000256" key="4">
    <source>
        <dbReference type="ARBA" id="ARBA00022597"/>
    </source>
</evidence>
<keyword evidence="8 9" id="KW-0472">Membrane</keyword>
<keyword evidence="4 9" id="KW-0762">Sugar transport</keyword>
<evidence type="ECO:0000256" key="9">
    <source>
        <dbReference type="HAMAP-Rule" id="MF_00070"/>
    </source>
</evidence>
<comment type="subcellular location">
    <subcellularLocation>
        <location evidence="9">Cell membrane</location>
        <topology evidence="9">Multi-pass membrane protein</topology>
    </subcellularLocation>
</comment>
<feature type="transmembrane region" description="Helical" evidence="9">
    <location>
        <begin position="259"/>
        <end position="282"/>
    </location>
</feature>
<keyword evidence="6 9" id="KW-0769">Symport</keyword>
<feature type="region of interest" description="Disordered" evidence="10">
    <location>
        <begin position="320"/>
        <end position="342"/>
    </location>
</feature>
<protein>
    <recommendedName>
        <fullName evidence="9">2-keto-3-deoxygluconate permease</fullName>
        <shortName evidence="9">KDG permease</shortName>
    </recommendedName>
</protein>
<gene>
    <name evidence="9" type="primary">kdgT</name>
    <name evidence="11" type="ORF">N825_23830</name>
</gene>
<keyword evidence="7 9" id="KW-1133">Transmembrane helix</keyword>
<feature type="transmembrane region" description="Helical" evidence="9">
    <location>
        <begin position="38"/>
        <end position="60"/>
    </location>
</feature>
<comment type="function">
    <text evidence="9">Catalyzes the proton-dependent uptake of 2-keto-3-deoxygluconate (KDG) into the cell.</text>
</comment>
<feature type="transmembrane region" description="Helical" evidence="9">
    <location>
        <begin position="169"/>
        <end position="190"/>
    </location>
</feature>
<keyword evidence="2 9" id="KW-0813">Transport</keyword>
<dbReference type="Proteomes" id="UP000019486">
    <property type="component" value="Unassembled WGS sequence"/>
</dbReference>
<dbReference type="HAMAP" id="MF_00070">
    <property type="entry name" value="KdgT"/>
    <property type="match status" value="1"/>
</dbReference>
<keyword evidence="5 9" id="KW-0812">Transmembrane</keyword>
<comment type="similarity">
    <text evidence="1 9">Belongs to the KdgT transporter family.</text>
</comment>
<evidence type="ECO:0000256" key="3">
    <source>
        <dbReference type="ARBA" id="ARBA00022475"/>
    </source>
</evidence>
<evidence type="ECO:0000256" key="10">
    <source>
        <dbReference type="SAM" id="MobiDB-lite"/>
    </source>
</evidence>
<dbReference type="GO" id="GO:0015649">
    <property type="term" value="F:2-keto-3-deoxygluconate:proton symporter activity"/>
    <property type="evidence" value="ECO:0007669"/>
    <property type="project" value="UniProtKB-UniRule"/>
</dbReference>
<feature type="transmembrane region" description="Helical" evidence="9">
    <location>
        <begin position="288"/>
        <end position="312"/>
    </location>
</feature>
<evidence type="ECO:0000256" key="7">
    <source>
        <dbReference type="ARBA" id="ARBA00022989"/>
    </source>
</evidence>
<evidence type="ECO:0000256" key="6">
    <source>
        <dbReference type="ARBA" id="ARBA00022847"/>
    </source>
</evidence>
<dbReference type="STRING" id="1385369.N825_23830"/>
<evidence type="ECO:0000256" key="1">
    <source>
        <dbReference type="ARBA" id="ARBA00006430"/>
    </source>
</evidence>
<comment type="caution">
    <text evidence="11">The sequence shown here is derived from an EMBL/GenBank/DDBJ whole genome shotgun (WGS) entry which is preliminary data.</text>
</comment>
<dbReference type="EMBL" id="AVFL01000003">
    <property type="protein sequence ID" value="EWY41586.1"/>
    <property type="molecule type" value="Genomic_DNA"/>
</dbReference>
<dbReference type="OrthoDB" id="3185611at2"/>
<feature type="transmembrane region" description="Helical" evidence="9">
    <location>
        <begin position="104"/>
        <end position="121"/>
    </location>
</feature>
<accession>W9HA03</accession>
<evidence type="ECO:0000256" key="5">
    <source>
        <dbReference type="ARBA" id="ARBA00022692"/>
    </source>
</evidence>
<feature type="transmembrane region" description="Helical" evidence="9">
    <location>
        <begin position="12"/>
        <end position="32"/>
    </location>
</feature>
<evidence type="ECO:0000256" key="2">
    <source>
        <dbReference type="ARBA" id="ARBA00022448"/>
    </source>
</evidence>
<comment type="catalytic activity">
    <reaction evidence="9">
        <text>2-dehydro-3-deoxy-D-gluconate(in) + H(+)(in) = 2-dehydro-3-deoxy-D-gluconate(out) + H(+)(out)</text>
        <dbReference type="Rhea" id="RHEA:29943"/>
        <dbReference type="ChEBI" id="CHEBI:15378"/>
        <dbReference type="ChEBI" id="CHEBI:57990"/>
    </reaction>
</comment>
<name>W9HA03_9PROT</name>
<dbReference type="InterPro" id="IPR004684">
    <property type="entry name" value="2keto-3dGluconate_permease"/>
</dbReference>
<keyword evidence="12" id="KW-1185">Reference proteome</keyword>
<dbReference type="AlphaFoldDB" id="W9HA03"/>
<proteinExistence type="inferred from homology"/>
<feature type="transmembrane region" description="Helical" evidence="9">
    <location>
        <begin position="222"/>
        <end position="247"/>
    </location>
</feature>
<dbReference type="GO" id="GO:0005886">
    <property type="term" value="C:plasma membrane"/>
    <property type="evidence" value="ECO:0007669"/>
    <property type="project" value="UniProtKB-SubCell"/>
</dbReference>
<organism evidence="11 12">
    <name type="scientific">Skermanella stibiiresistens SB22</name>
    <dbReference type="NCBI Taxonomy" id="1385369"/>
    <lineage>
        <taxon>Bacteria</taxon>
        <taxon>Pseudomonadati</taxon>
        <taxon>Pseudomonadota</taxon>
        <taxon>Alphaproteobacteria</taxon>
        <taxon>Rhodospirillales</taxon>
        <taxon>Azospirillaceae</taxon>
        <taxon>Skermanella</taxon>
    </lineage>
</organism>
<keyword evidence="3 9" id="KW-1003">Cell membrane</keyword>
<evidence type="ECO:0000313" key="11">
    <source>
        <dbReference type="EMBL" id="EWY41586.1"/>
    </source>
</evidence>
<feature type="transmembrane region" description="Helical" evidence="9">
    <location>
        <begin position="142"/>
        <end position="163"/>
    </location>
</feature>